<dbReference type="Gene3D" id="2.30.40.10">
    <property type="entry name" value="Urease, subunit C, domain 1"/>
    <property type="match status" value="2"/>
</dbReference>
<dbReference type="InterPro" id="IPR006680">
    <property type="entry name" value="Amidohydro-rel"/>
</dbReference>
<dbReference type="NCBIfam" id="NF011984">
    <property type="entry name" value="PRK15446.1-5"/>
    <property type="match status" value="1"/>
</dbReference>
<reference evidence="2" key="2">
    <citation type="submission" date="2020-09" db="EMBL/GenBank/DDBJ databases">
        <authorList>
            <person name="Sun Q."/>
            <person name="Zhou Y."/>
        </authorList>
    </citation>
    <scope>NUCLEOTIDE SEQUENCE</scope>
    <source>
        <strain evidence="2">CGMCC 1.15448</strain>
    </source>
</reference>
<dbReference type="InterPro" id="IPR011059">
    <property type="entry name" value="Metal-dep_hydrolase_composite"/>
</dbReference>
<dbReference type="PIRSF" id="PIRSF038971">
    <property type="entry name" value="PhnM"/>
    <property type="match status" value="1"/>
</dbReference>
<feature type="domain" description="Amidohydrolase-related" evidence="1">
    <location>
        <begin position="287"/>
        <end position="381"/>
    </location>
</feature>
<dbReference type="RefSeq" id="WP_188933670.1">
    <property type="nucleotide sequence ID" value="NZ_BMJC01000003.1"/>
</dbReference>
<dbReference type="AlphaFoldDB" id="A0A8J2XU03"/>
<dbReference type="EMBL" id="BMJC01000003">
    <property type="protein sequence ID" value="GGB07308.1"/>
    <property type="molecule type" value="Genomic_DNA"/>
</dbReference>
<dbReference type="GO" id="GO:0019700">
    <property type="term" value="P:organic phosphonate catabolic process"/>
    <property type="evidence" value="ECO:0007669"/>
    <property type="project" value="InterPro"/>
</dbReference>
<evidence type="ECO:0000313" key="3">
    <source>
        <dbReference type="Proteomes" id="UP000607559"/>
    </source>
</evidence>
<dbReference type="NCBIfam" id="NF011987">
    <property type="entry name" value="PRK15446.2-3"/>
    <property type="match status" value="1"/>
</dbReference>
<dbReference type="SUPFAM" id="SSF51338">
    <property type="entry name" value="Composite domain of metallo-dependent hydrolases"/>
    <property type="match status" value="1"/>
</dbReference>
<evidence type="ECO:0000313" key="2">
    <source>
        <dbReference type="EMBL" id="GGB07308.1"/>
    </source>
</evidence>
<gene>
    <name evidence="2" type="primary">phnM</name>
    <name evidence="2" type="ORF">GCM10011511_33510</name>
</gene>
<dbReference type="Pfam" id="PF01979">
    <property type="entry name" value="Amidohydro_1"/>
    <property type="match status" value="1"/>
</dbReference>
<accession>A0A8J2XU03</accession>
<proteinExistence type="predicted"/>
<sequence length="387" mass="42563">MNTVLITNAQVVTPDGIISDGSVWVEEGRIRQVGAVTDALAREGQLLDAGGAYVIPGIIDIHTDAMDAEIVPRPAADIPVEVAFRELERKMCSCGITTVFHSLHLGYESAENQSRSRYTRGDIFRKVYGAATRPTLIRNRIHLRFELSGINAFEECLDLMRNGVVDLLSVMDHTPGQGQFNKERFKEHLLAQGKSEAQYHEELLLRSTRPRIEGDQLEYLVRAALENRLPVASHDDDTIEKVDAMLAMGVSICEFPINFATARYASEMGMHVAGGASNILRGGSLSGNLDMTEAVLEGVVDILCSDYYPAAILHSIFKLHREKNMRLHEAVNLATLHPAESVGLDETLGSLEAGKEADLLIVRIQDGLPMATHVMVNGKFVMQTTTK</sequence>
<dbReference type="PANTHER" id="PTHR43135:SF3">
    <property type="entry name" value="ALPHA-D-RIBOSE 1-METHYLPHOSPHONATE 5-TRIPHOSPHATE DIPHOSPHATASE"/>
    <property type="match status" value="1"/>
</dbReference>
<protein>
    <submittedName>
        <fullName evidence="2">Alpha-D-ribose 1-methylphosphonate 5-triphosphate diphosphatase</fullName>
    </submittedName>
</protein>
<dbReference type="InterPro" id="IPR012696">
    <property type="entry name" value="PhnM"/>
</dbReference>
<evidence type="ECO:0000259" key="1">
    <source>
        <dbReference type="Pfam" id="PF01979"/>
    </source>
</evidence>
<dbReference type="NCBIfam" id="NF011990">
    <property type="entry name" value="PRK15446.2-6"/>
    <property type="match status" value="1"/>
</dbReference>
<keyword evidence="3" id="KW-1185">Reference proteome</keyword>
<name>A0A8J2XU03_9BACT</name>
<dbReference type="PANTHER" id="PTHR43135">
    <property type="entry name" value="ALPHA-D-RIBOSE 1-METHYLPHOSPHONATE 5-TRIPHOSPHATE DIPHOSPHATASE"/>
    <property type="match status" value="1"/>
</dbReference>
<dbReference type="SUPFAM" id="SSF51556">
    <property type="entry name" value="Metallo-dependent hydrolases"/>
    <property type="match status" value="1"/>
</dbReference>
<comment type="caution">
    <text evidence="2">The sequence shown here is derived from an EMBL/GenBank/DDBJ whole genome shotgun (WGS) entry which is preliminary data.</text>
</comment>
<dbReference type="GO" id="GO:0016810">
    <property type="term" value="F:hydrolase activity, acting on carbon-nitrogen (but not peptide) bonds"/>
    <property type="evidence" value="ECO:0007669"/>
    <property type="project" value="InterPro"/>
</dbReference>
<reference evidence="2" key="1">
    <citation type="journal article" date="2014" name="Int. J. Syst. Evol. Microbiol.">
        <title>Complete genome sequence of Corynebacterium casei LMG S-19264T (=DSM 44701T), isolated from a smear-ripened cheese.</title>
        <authorList>
            <consortium name="US DOE Joint Genome Institute (JGI-PGF)"/>
            <person name="Walter F."/>
            <person name="Albersmeier A."/>
            <person name="Kalinowski J."/>
            <person name="Ruckert C."/>
        </authorList>
    </citation>
    <scope>NUCLEOTIDE SEQUENCE</scope>
    <source>
        <strain evidence="2">CGMCC 1.15448</strain>
    </source>
</reference>
<dbReference type="Proteomes" id="UP000607559">
    <property type="component" value="Unassembled WGS sequence"/>
</dbReference>
<dbReference type="InterPro" id="IPR051781">
    <property type="entry name" value="Metallo-dep_Hydrolase"/>
</dbReference>
<organism evidence="2 3">
    <name type="scientific">Puia dinghuensis</name>
    <dbReference type="NCBI Taxonomy" id="1792502"/>
    <lineage>
        <taxon>Bacteria</taxon>
        <taxon>Pseudomonadati</taxon>
        <taxon>Bacteroidota</taxon>
        <taxon>Chitinophagia</taxon>
        <taxon>Chitinophagales</taxon>
        <taxon>Chitinophagaceae</taxon>
        <taxon>Puia</taxon>
    </lineage>
</organism>
<dbReference type="InterPro" id="IPR032466">
    <property type="entry name" value="Metal_Hydrolase"/>
</dbReference>